<organism evidence="2 3">
    <name type="scientific">Ficus carica</name>
    <name type="common">Common fig</name>
    <dbReference type="NCBI Taxonomy" id="3494"/>
    <lineage>
        <taxon>Eukaryota</taxon>
        <taxon>Viridiplantae</taxon>
        <taxon>Streptophyta</taxon>
        <taxon>Embryophyta</taxon>
        <taxon>Tracheophyta</taxon>
        <taxon>Spermatophyta</taxon>
        <taxon>Magnoliopsida</taxon>
        <taxon>eudicotyledons</taxon>
        <taxon>Gunneridae</taxon>
        <taxon>Pentapetalae</taxon>
        <taxon>rosids</taxon>
        <taxon>fabids</taxon>
        <taxon>Rosales</taxon>
        <taxon>Moraceae</taxon>
        <taxon>Ficeae</taxon>
        <taxon>Ficus</taxon>
    </lineage>
</organism>
<name>A0AA88DN73_FICCA</name>
<accession>A0AA88DN73</accession>
<comment type="caution">
    <text evidence="2">The sequence shown here is derived from an EMBL/GenBank/DDBJ whole genome shotgun (WGS) entry which is preliminary data.</text>
</comment>
<protein>
    <submittedName>
        <fullName evidence="2">Uncharacterized protein</fullName>
    </submittedName>
</protein>
<feature type="compositionally biased region" description="Basic and acidic residues" evidence="1">
    <location>
        <begin position="7"/>
        <end position="18"/>
    </location>
</feature>
<keyword evidence="3" id="KW-1185">Reference proteome</keyword>
<feature type="region of interest" description="Disordered" evidence="1">
    <location>
        <begin position="1"/>
        <end position="40"/>
    </location>
</feature>
<evidence type="ECO:0000256" key="1">
    <source>
        <dbReference type="SAM" id="MobiDB-lite"/>
    </source>
</evidence>
<proteinExistence type="predicted"/>
<dbReference type="AlphaFoldDB" id="A0AA88DN73"/>
<dbReference type="Proteomes" id="UP001187192">
    <property type="component" value="Unassembled WGS sequence"/>
</dbReference>
<dbReference type="EMBL" id="BTGU01000078">
    <property type="protein sequence ID" value="GMN58437.1"/>
    <property type="molecule type" value="Genomic_DNA"/>
</dbReference>
<evidence type="ECO:0000313" key="3">
    <source>
        <dbReference type="Proteomes" id="UP001187192"/>
    </source>
</evidence>
<sequence>MTITNLRPRDDNRHEHKSPASGRDSFFVDESAGGGNAVKI</sequence>
<evidence type="ECO:0000313" key="2">
    <source>
        <dbReference type="EMBL" id="GMN58437.1"/>
    </source>
</evidence>
<gene>
    <name evidence="2" type="ORF">TIFTF001_027535</name>
</gene>
<reference evidence="2" key="1">
    <citation type="submission" date="2023-07" db="EMBL/GenBank/DDBJ databases">
        <title>draft genome sequence of fig (Ficus carica).</title>
        <authorList>
            <person name="Takahashi T."/>
            <person name="Nishimura K."/>
        </authorList>
    </citation>
    <scope>NUCLEOTIDE SEQUENCE</scope>
</reference>